<protein>
    <submittedName>
        <fullName evidence="2">Enhancer of polycomb 1</fullName>
    </submittedName>
</protein>
<sequence>MSKLSFRARALDASKPLPVFRCEDLPDLHEYASINRAVPQMPTGMEKEEESRGAPRRCLRKLVQNGRHYLAPFFPLRSHDGSRANTAFREPAPPREPPRGRAGTISDALAGLCPAGFTRNRAREHKAESRDSRRLHHFVDFLCGYKASGNGPRTRCTFRERVPGGDSEPPPGSSTHPSTPPPPARFDSEVLRVDSSGSAMCAAHWLHARSPSLSVKKSRPPAALPLLFLLYAHTAALHNRVTLEIKRTVLLHAWLSSLTHIPPGNNGELAE</sequence>
<evidence type="ECO:0000313" key="2">
    <source>
        <dbReference type="EMBL" id="TNN33147.1"/>
    </source>
</evidence>
<feature type="region of interest" description="Disordered" evidence="1">
    <location>
        <begin position="154"/>
        <end position="186"/>
    </location>
</feature>
<dbReference type="PANTHER" id="PTHR14898">
    <property type="entry name" value="ENHANCER OF POLYCOMB"/>
    <property type="match status" value="1"/>
</dbReference>
<dbReference type="AlphaFoldDB" id="A0A4Z2EW69"/>
<evidence type="ECO:0000256" key="1">
    <source>
        <dbReference type="SAM" id="MobiDB-lite"/>
    </source>
</evidence>
<feature type="compositionally biased region" description="Pro residues" evidence="1">
    <location>
        <begin position="168"/>
        <end position="184"/>
    </location>
</feature>
<dbReference type="GO" id="GO:0035267">
    <property type="term" value="C:NuA4 histone acetyltransferase complex"/>
    <property type="evidence" value="ECO:0007669"/>
    <property type="project" value="InterPro"/>
</dbReference>
<dbReference type="GO" id="GO:0006357">
    <property type="term" value="P:regulation of transcription by RNA polymerase II"/>
    <property type="evidence" value="ECO:0007669"/>
    <property type="project" value="InterPro"/>
</dbReference>
<feature type="region of interest" description="Disordered" evidence="1">
    <location>
        <begin position="81"/>
        <end position="104"/>
    </location>
</feature>
<accession>A0A4Z2EW69</accession>
<name>A0A4Z2EW69_9TELE</name>
<keyword evidence="3" id="KW-1185">Reference proteome</keyword>
<reference evidence="2 3" key="1">
    <citation type="submission" date="2019-03" db="EMBL/GenBank/DDBJ databases">
        <title>First draft genome of Liparis tanakae, snailfish: a comprehensive survey of snailfish specific genes.</title>
        <authorList>
            <person name="Kim W."/>
            <person name="Song I."/>
            <person name="Jeong J.-H."/>
            <person name="Kim D."/>
            <person name="Kim S."/>
            <person name="Ryu S."/>
            <person name="Song J.Y."/>
            <person name="Lee S.K."/>
        </authorList>
    </citation>
    <scope>NUCLEOTIDE SEQUENCE [LARGE SCALE GENOMIC DNA]</scope>
    <source>
        <tissue evidence="2">Muscle</tissue>
    </source>
</reference>
<dbReference type="Proteomes" id="UP000314294">
    <property type="component" value="Unassembled WGS sequence"/>
</dbReference>
<dbReference type="EMBL" id="SRLO01002343">
    <property type="protein sequence ID" value="TNN33147.1"/>
    <property type="molecule type" value="Genomic_DNA"/>
</dbReference>
<gene>
    <name evidence="2" type="primary">EPC1_2</name>
    <name evidence="2" type="ORF">EYF80_056690</name>
</gene>
<evidence type="ECO:0000313" key="3">
    <source>
        <dbReference type="Proteomes" id="UP000314294"/>
    </source>
</evidence>
<organism evidence="2 3">
    <name type="scientific">Liparis tanakae</name>
    <name type="common">Tanaka's snailfish</name>
    <dbReference type="NCBI Taxonomy" id="230148"/>
    <lineage>
        <taxon>Eukaryota</taxon>
        <taxon>Metazoa</taxon>
        <taxon>Chordata</taxon>
        <taxon>Craniata</taxon>
        <taxon>Vertebrata</taxon>
        <taxon>Euteleostomi</taxon>
        <taxon>Actinopterygii</taxon>
        <taxon>Neopterygii</taxon>
        <taxon>Teleostei</taxon>
        <taxon>Neoteleostei</taxon>
        <taxon>Acanthomorphata</taxon>
        <taxon>Eupercaria</taxon>
        <taxon>Perciformes</taxon>
        <taxon>Cottioidei</taxon>
        <taxon>Cottales</taxon>
        <taxon>Liparidae</taxon>
        <taxon>Liparis</taxon>
    </lineage>
</organism>
<proteinExistence type="predicted"/>
<dbReference type="InterPro" id="IPR024943">
    <property type="entry name" value="Enhancer_polycomb"/>
</dbReference>
<comment type="caution">
    <text evidence="2">The sequence shown here is derived from an EMBL/GenBank/DDBJ whole genome shotgun (WGS) entry which is preliminary data.</text>
</comment>
<dbReference type="OrthoDB" id="435275at2759"/>